<evidence type="ECO:0000313" key="2">
    <source>
        <dbReference type="Proteomes" id="UP000254869"/>
    </source>
</evidence>
<protein>
    <submittedName>
        <fullName evidence="1">Uncharacterized protein</fullName>
    </submittedName>
</protein>
<sequence>MNGKLLARAETTKLARLLDISDPDALEFLIELSPEAIRAFRERATDLLFDADGVKLKRVAAAAKLVPTPIAAKAAERAFGPGLCAAVAAQVEPARAVDIAKALPPRFLAEATIQLDPRRTAQIIPRVPTPMVVAVARELLSRGEHVTLGRFVGVVSEEMMRAAAEVMDDTDLLRTGYLLEDKSSMDNLLEIVVDRLPGVVRAAHEQTMWAEGIDLLDTVNPLNRARIGDLSAQLGDEVLDSLVHAVHELDAWATLLPVTAAMSPQSLTLFAARPIVHTEPILTAIMDVALNHGLWLDLLPLAIHLPAAPLAFIAARVADKPDHELADLIGQADAADLWDAMIPIALAMTGPDRRRMAGLPIMQDPGVLSAITTTCARHELWSQVLPLIDALPEAGKKTLGLCLAELGDDQRRAAVLAAADSENFAVLVDLAIDEGLWLELLPLTVELTGAQREFVAARVALRSDDRLGALIREADAAGLWDALIPIALAMSEADRRRMAGLPVLADPEVLGKVVATAAERELWSEALPLVGALPEAVKPIIASCLGPLGREQLLAAVRAAANSADIPTLVEIALAQDETGRARVLDIIAGMPDLDEFLAALTPDIPDVVWDAFVEIRAEIPDALREQLATRARELDRLDHAARLIAE</sequence>
<comment type="caution">
    <text evidence="1">The sequence shown here is derived from an EMBL/GenBank/DDBJ whole genome shotgun (WGS) entry which is preliminary data.</text>
</comment>
<organism evidence="1 2">
    <name type="scientific">Nocardia pseudobrasiliensis</name>
    <dbReference type="NCBI Taxonomy" id="45979"/>
    <lineage>
        <taxon>Bacteria</taxon>
        <taxon>Bacillati</taxon>
        <taxon>Actinomycetota</taxon>
        <taxon>Actinomycetes</taxon>
        <taxon>Mycobacteriales</taxon>
        <taxon>Nocardiaceae</taxon>
        <taxon>Nocardia</taxon>
    </lineage>
</organism>
<name>A0A370HYT0_9NOCA</name>
<dbReference type="AlphaFoldDB" id="A0A370HYT0"/>
<keyword evidence="2" id="KW-1185">Reference proteome</keyword>
<gene>
    <name evidence="1" type="ORF">DFR76_110322</name>
</gene>
<dbReference type="Proteomes" id="UP000254869">
    <property type="component" value="Unassembled WGS sequence"/>
</dbReference>
<proteinExistence type="predicted"/>
<accession>A0A370HYT0</accession>
<dbReference type="STRING" id="1210086.GCA_001613105_06988"/>
<dbReference type="EMBL" id="QQBC01000010">
    <property type="protein sequence ID" value="RDI63625.1"/>
    <property type="molecule type" value="Genomic_DNA"/>
</dbReference>
<evidence type="ECO:0000313" key="1">
    <source>
        <dbReference type="EMBL" id="RDI63625.1"/>
    </source>
</evidence>
<reference evidence="1 2" key="1">
    <citation type="submission" date="2018-07" db="EMBL/GenBank/DDBJ databases">
        <title>Genomic Encyclopedia of Type Strains, Phase IV (KMG-IV): sequencing the most valuable type-strain genomes for metagenomic binning, comparative biology and taxonomic classification.</title>
        <authorList>
            <person name="Goeker M."/>
        </authorList>
    </citation>
    <scope>NUCLEOTIDE SEQUENCE [LARGE SCALE GENOMIC DNA]</scope>
    <source>
        <strain evidence="1 2">DSM 44290</strain>
    </source>
</reference>
<dbReference type="RefSeq" id="WP_068006746.1">
    <property type="nucleotide sequence ID" value="NZ_QQBC01000010.1"/>
</dbReference>